<dbReference type="EMBL" id="SBKQ01000006">
    <property type="protein sequence ID" value="RXR32592.1"/>
    <property type="molecule type" value="Genomic_DNA"/>
</dbReference>
<keyword evidence="2" id="KW-1185">Reference proteome</keyword>
<name>A0A4Q1KRM8_9FLAO</name>
<sequence length="134" mass="15815">MTTRDRYIIENRGEALGVVTEQSSAEEKFQNLTIRPILKLQNDLFVDVFKNYISKHKNDFYTYSTEKKLQFIENSIQKDIKFRNSLKGIVIGLFTLSEYEDYIKNSSNLNKRMMNMLIERLKSNILLFDTQQAS</sequence>
<evidence type="ECO:0000313" key="2">
    <source>
        <dbReference type="Proteomes" id="UP000289734"/>
    </source>
</evidence>
<gene>
    <name evidence="1" type="ORF">EQG68_07130</name>
</gene>
<organism evidence="1 2">
    <name type="scientific">Flavobacterium piscinae</name>
    <dbReference type="NCBI Taxonomy" id="2506424"/>
    <lineage>
        <taxon>Bacteria</taxon>
        <taxon>Pseudomonadati</taxon>
        <taxon>Bacteroidota</taxon>
        <taxon>Flavobacteriia</taxon>
        <taxon>Flavobacteriales</taxon>
        <taxon>Flavobacteriaceae</taxon>
        <taxon>Flavobacterium</taxon>
    </lineage>
</organism>
<comment type="caution">
    <text evidence="1">The sequence shown here is derived from an EMBL/GenBank/DDBJ whole genome shotgun (WGS) entry which is preliminary data.</text>
</comment>
<dbReference type="AlphaFoldDB" id="A0A4Q1KRM8"/>
<reference evidence="2" key="1">
    <citation type="submission" date="2019-01" db="EMBL/GenBank/DDBJ databases">
        <title>Cytophagaceae bacterium strain CAR-16.</title>
        <authorList>
            <person name="Chen W.-M."/>
        </authorList>
    </citation>
    <scope>NUCLEOTIDE SEQUENCE [LARGE SCALE GENOMIC DNA]</scope>
    <source>
        <strain evidence="2">ICH-30</strain>
    </source>
</reference>
<dbReference type="Proteomes" id="UP000289734">
    <property type="component" value="Unassembled WGS sequence"/>
</dbReference>
<evidence type="ECO:0000313" key="1">
    <source>
        <dbReference type="EMBL" id="RXR32592.1"/>
    </source>
</evidence>
<dbReference type="RefSeq" id="WP_129464106.1">
    <property type="nucleotide sequence ID" value="NZ_JACSXZ010000001.1"/>
</dbReference>
<protein>
    <submittedName>
        <fullName evidence="1">Glyoxalase</fullName>
    </submittedName>
</protein>
<proteinExistence type="predicted"/>
<dbReference type="OrthoDB" id="1271679at2"/>
<accession>A0A4Q1KRM8</accession>